<accession>A0ABW0SBI4</accession>
<organism evidence="1 2">
    <name type="scientific">Rubellimicrobium aerolatum</name>
    <dbReference type="NCBI Taxonomy" id="490979"/>
    <lineage>
        <taxon>Bacteria</taxon>
        <taxon>Pseudomonadati</taxon>
        <taxon>Pseudomonadota</taxon>
        <taxon>Alphaproteobacteria</taxon>
        <taxon>Rhodobacterales</taxon>
        <taxon>Roseobacteraceae</taxon>
        <taxon>Rubellimicrobium</taxon>
    </lineage>
</organism>
<sequence>MDDAKAEPRRAKALAEEAGAAVARAEAALEQPPARRDARRRA</sequence>
<dbReference type="RefSeq" id="WP_280922890.1">
    <property type="nucleotide sequence ID" value="NZ_JAGGJP010000006.1"/>
</dbReference>
<name>A0ABW0SBI4_9RHOB</name>
<evidence type="ECO:0000313" key="2">
    <source>
        <dbReference type="Proteomes" id="UP001596056"/>
    </source>
</evidence>
<dbReference type="Proteomes" id="UP001596056">
    <property type="component" value="Unassembled WGS sequence"/>
</dbReference>
<dbReference type="EMBL" id="JBHSNA010000005">
    <property type="protein sequence ID" value="MFC5566313.1"/>
    <property type="molecule type" value="Genomic_DNA"/>
</dbReference>
<keyword evidence="2" id="KW-1185">Reference proteome</keyword>
<reference evidence="2" key="1">
    <citation type="journal article" date="2019" name="Int. J. Syst. Evol. Microbiol.">
        <title>The Global Catalogue of Microorganisms (GCM) 10K type strain sequencing project: providing services to taxonomists for standard genome sequencing and annotation.</title>
        <authorList>
            <consortium name="The Broad Institute Genomics Platform"/>
            <consortium name="The Broad Institute Genome Sequencing Center for Infectious Disease"/>
            <person name="Wu L."/>
            <person name="Ma J."/>
        </authorList>
    </citation>
    <scope>NUCLEOTIDE SEQUENCE [LARGE SCALE GENOMIC DNA]</scope>
    <source>
        <strain evidence="2">KACC 11588</strain>
    </source>
</reference>
<gene>
    <name evidence="1" type="ORF">ACFPOC_07745</name>
</gene>
<protein>
    <submittedName>
        <fullName evidence="1">Uncharacterized protein</fullName>
    </submittedName>
</protein>
<comment type="caution">
    <text evidence="1">The sequence shown here is derived from an EMBL/GenBank/DDBJ whole genome shotgun (WGS) entry which is preliminary data.</text>
</comment>
<evidence type="ECO:0000313" key="1">
    <source>
        <dbReference type="EMBL" id="MFC5566313.1"/>
    </source>
</evidence>
<proteinExistence type="predicted"/>